<proteinExistence type="predicted"/>
<accession>A0A6N6VL80</accession>
<keyword evidence="2" id="KW-1185">Reference proteome</keyword>
<dbReference type="EMBL" id="WESC01000009">
    <property type="protein sequence ID" value="KAB7739671.1"/>
    <property type="molecule type" value="Genomic_DNA"/>
</dbReference>
<dbReference type="AlphaFoldDB" id="A0A6N6VL80"/>
<name>A0A6N6VL80_9HYPH</name>
<evidence type="ECO:0000313" key="1">
    <source>
        <dbReference type="EMBL" id="KAB7739671.1"/>
    </source>
</evidence>
<evidence type="ECO:0000313" key="2">
    <source>
        <dbReference type="Proteomes" id="UP000468901"/>
    </source>
</evidence>
<sequence>MSATASTYLFMLFGTLAFCCALAFAFNALVDPLWYFGGNKITPVNFAFNERISKPNLIAGHEGNYDCVIFGDSRVTLLPEYRIAGHHCFNFAFSSGAPLEFVDYAEWLKARGFSPRLVIVGLSAGDFRSLPPARNVPDFIKAKAAPESPFLAYLSLDVLDMSKRTLFGKSPLDRIYDRDFHCRGAFVSRRYDPRTPIRDLHTGPFDNRKPIAVYEKLKSVFPEAQFVGYASPLSAWAIADYERIGWLPSYTKALHDAARVFDRFTDYSIPSAMTIDPAMTYDGTHYTEVANDEIAATLLKGGADEALDLKAMTEDKMLAAYRAQLSRYAEKLKLATE</sequence>
<comment type="caution">
    <text evidence="1">The sequence shown here is derived from an EMBL/GenBank/DDBJ whole genome shotgun (WGS) entry which is preliminary data.</text>
</comment>
<dbReference type="RefSeq" id="WP_152216480.1">
    <property type="nucleotide sequence ID" value="NZ_JBAQYD010000393.1"/>
</dbReference>
<organism evidence="1 2">
    <name type="scientific">Parvibaculum sedimenti</name>
    <dbReference type="NCBI Taxonomy" id="2608632"/>
    <lineage>
        <taxon>Bacteria</taxon>
        <taxon>Pseudomonadati</taxon>
        <taxon>Pseudomonadota</taxon>
        <taxon>Alphaproteobacteria</taxon>
        <taxon>Hyphomicrobiales</taxon>
        <taxon>Parvibaculaceae</taxon>
        <taxon>Parvibaculum</taxon>
    </lineage>
</organism>
<gene>
    <name evidence="1" type="ORF">F2P47_11370</name>
</gene>
<protein>
    <submittedName>
        <fullName evidence="1">Uncharacterized protein</fullName>
    </submittedName>
</protein>
<reference evidence="1 2" key="1">
    <citation type="submission" date="2019-09" db="EMBL/GenBank/DDBJ databases">
        <title>Parvibaculum sedimenti sp. nov., isolated from sediment.</title>
        <authorList>
            <person name="Wang Y."/>
        </authorList>
    </citation>
    <scope>NUCLEOTIDE SEQUENCE [LARGE SCALE GENOMIC DNA]</scope>
    <source>
        <strain evidence="1 2">HXT-9</strain>
    </source>
</reference>
<dbReference type="Proteomes" id="UP000468901">
    <property type="component" value="Unassembled WGS sequence"/>
</dbReference>